<evidence type="ECO:0000313" key="1">
    <source>
        <dbReference type="EMBL" id="VFQ71700.1"/>
    </source>
</evidence>
<dbReference type="Proteomes" id="UP000595140">
    <property type="component" value="Unassembled WGS sequence"/>
</dbReference>
<dbReference type="Pfam" id="PF25284">
    <property type="entry name" value="DUF7874"/>
    <property type="match status" value="1"/>
</dbReference>
<accession>A0A484L5Z0</accession>
<proteinExistence type="predicted"/>
<evidence type="ECO:0000313" key="2">
    <source>
        <dbReference type="Proteomes" id="UP000595140"/>
    </source>
</evidence>
<dbReference type="AlphaFoldDB" id="A0A484L5Z0"/>
<name>A0A484L5Z0_9ASTE</name>
<dbReference type="OrthoDB" id="785636at2759"/>
<protein>
    <submittedName>
        <fullName evidence="1">Uncharacterized protein</fullName>
    </submittedName>
</protein>
<dbReference type="InterPro" id="IPR057196">
    <property type="entry name" value="DUF7874"/>
</dbReference>
<dbReference type="EMBL" id="OOIL02001058">
    <property type="protein sequence ID" value="VFQ71700.1"/>
    <property type="molecule type" value="Genomic_DNA"/>
</dbReference>
<reference evidence="1 2" key="1">
    <citation type="submission" date="2018-04" db="EMBL/GenBank/DDBJ databases">
        <authorList>
            <person name="Vogel A."/>
        </authorList>
    </citation>
    <scope>NUCLEOTIDE SEQUENCE [LARGE SCALE GENOMIC DNA]</scope>
</reference>
<dbReference type="PANTHER" id="PTHR37216">
    <property type="entry name" value="EXPRESSED PROTEIN"/>
    <property type="match status" value="1"/>
</dbReference>
<keyword evidence="2" id="KW-1185">Reference proteome</keyword>
<gene>
    <name evidence="1" type="ORF">CCAM_LOCUS13476</name>
</gene>
<dbReference type="PANTHER" id="PTHR37216:SF1">
    <property type="entry name" value="EXPRESSED PROTEIN"/>
    <property type="match status" value="1"/>
</dbReference>
<organism evidence="1 2">
    <name type="scientific">Cuscuta campestris</name>
    <dbReference type="NCBI Taxonomy" id="132261"/>
    <lineage>
        <taxon>Eukaryota</taxon>
        <taxon>Viridiplantae</taxon>
        <taxon>Streptophyta</taxon>
        <taxon>Embryophyta</taxon>
        <taxon>Tracheophyta</taxon>
        <taxon>Spermatophyta</taxon>
        <taxon>Magnoliopsida</taxon>
        <taxon>eudicotyledons</taxon>
        <taxon>Gunneridae</taxon>
        <taxon>Pentapetalae</taxon>
        <taxon>asterids</taxon>
        <taxon>lamiids</taxon>
        <taxon>Solanales</taxon>
        <taxon>Convolvulaceae</taxon>
        <taxon>Cuscuteae</taxon>
        <taxon>Cuscuta</taxon>
        <taxon>Cuscuta subgen. Grammica</taxon>
        <taxon>Cuscuta sect. Cleistogrammica</taxon>
    </lineage>
</organism>
<sequence>MTEAERFIQKWTPNEESLLVSAWVDVSEHPIVGKDDNGNGREIGPMIDECYDKYFVGITANWSPADFCHAICQTVEDINACIGSTQIRVPKAETLELAYKKHHKEEGKKLSKEEFQKILQEIIMEAGVTGIGAKDILFYLFGVPVTALFIKQRILPASAVPNELFIPAITSATVFLLAKLNKI</sequence>